<dbReference type="GO" id="GO:0009063">
    <property type="term" value="P:amino acid catabolic process"/>
    <property type="evidence" value="ECO:0007669"/>
    <property type="project" value="TreeGrafter"/>
</dbReference>
<dbReference type="Pfam" id="PF01593">
    <property type="entry name" value="Amino_oxidase"/>
    <property type="match status" value="1"/>
</dbReference>
<dbReference type="Gene3D" id="3.50.50.60">
    <property type="entry name" value="FAD/NAD(P)-binding domain"/>
    <property type="match status" value="1"/>
</dbReference>
<gene>
    <name evidence="3" type="ORF">DNG_09777</name>
</gene>
<accession>A0AAE8N836</accession>
<reference evidence="3" key="1">
    <citation type="submission" date="2018-03" db="EMBL/GenBank/DDBJ databases">
        <authorList>
            <person name="Guldener U."/>
        </authorList>
    </citation>
    <scope>NUCLEOTIDE SEQUENCE</scope>
</reference>
<feature type="chain" id="PRO_5042027410" description="Amine oxidase domain-containing protein" evidence="1">
    <location>
        <begin position="23"/>
        <end position="588"/>
    </location>
</feature>
<dbReference type="SUPFAM" id="SSF54373">
    <property type="entry name" value="FAD-linked reductases, C-terminal domain"/>
    <property type="match status" value="1"/>
</dbReference>
<proteinExistence type="predicted"/>
<evidence type="ECO:0000313" key="3">
    <source>
        <dbReference type="EMBL" id="SPO07083.1"/>
    </source>
</evidence>
<feature type="signal peptide" evidence="1">
    <location>
        <begin position="1"/>
        <end position="22"/>
    </location>
</feature>
<dbReference type="Gene3D" id="3.90.660.10">
    <property type="match status" value="1"/>
</dbReference>
<name>A0AAE8N836_9PEZI</name>
<protein>
    <recommendedName>
        <fullName evidence="2">Amine oxidase domain-containing protein</fullName>
    </recommendedName>
</protein>
<sequence>MHLSTSGPSVLGALALASTAVAETAPSAGSAQDLFLKRILAQSDDYGELFDNSPQEAHNLTVGIIGGGAAGLYAALLLESLDIDYEILESSERIGGRIFTHRFNPTAWEASEPGQPDYYDYYDAGAMRFPGMEWMDRIIGEKNNSLVSYINSKVQPKDQVNLIPYYFQANNTFRLFNDILAYNQENPSAETFEVLVSDGGTIEDDAFAALSPGDVFHDEVEALINALTEDFDTGFQLLMQYDSVSVRQYLLQQGYSHQQVDWIETIADATTHYDTFALSEAVMEQWIFHQSPLDSWTCVEGGMDRIVNGMVKTLARQVETGKRVTAIKSADEGALTVVINGEEERTYDHVISTVPLGSLQVIDLTELDLAYRKKVAIRKLQYDPAGKIGIKFKTRWWETLQSGTFQGGQSFSDLPIRRCVYPSYGLDIPDAPGTMIASYTWGQDSARLGAYYTEDASRERIIDITIRNLAAMHNVTYEFLLSEYVDAHLWNWYEGEDAVGAFALFGPGEYSTVLPALMAPGAHGRLHFAGEALSSGHGWIIGAVNSAYRTVAETLAVEQLDDKLFELVDKWGLVNEVDMGWYSQAFAS</sequence>
<dbReference type="SUPFAM" id="SSF51905">
    <property type="entry name" value="FAD/NAD(P)-binding domain"/>
    <property type="match status" value="1"/>
</dbReference>
<dbReference type="GO" id="GO:0001716">
    <property type="term" value="F:L-amino-acid oxidase activity"/>
    <property type="evidence" value="ECO:0007669"/>
    <property type="project" value="TreeGrafter"/>
</dbReference>
<evidence type="ECO:0000313" key="4">
    <source>
        <dbReference type="Proteomes" id="UP001187682"/>
    </source>
</evidence>
<feature type="domain" description="Amine oxidase" evidence="2">
    <location>
        <begin position="70"/>
        <end position="553"/>
    </location>
</feature>
<dbReference type="InterPro" id="IPR050281">
    <property type="entry name" value="Flavin_monoamine_oxidase"/>
</dbReference>
<dbReference type="InterPro" id="IPR002937">
    <property type="entry name" value="Amino_oxidase"/>
</dbReference>
<dbReference type="InterPro" id="IPR036188">
    <property type="entry name" value="FAD/NAD-bd_sf"/>
</dbReference>
<keyword evidence="1" id="KW-0732">Signal</keyword>
<dbReference type="PANTHER" id="PTHR10742:SF342">
    <property type="entry name" value="AMINE OXIDASE"/>
    <property type="match status" value="1"/>
</dbReference>
<evidence type="ECO:0000256" key="1">
    <source>
        <dbReference type="SAM" id="SignalP"/>
    </source>
</evidence>
<comment type="caution">
    <text evidence="3">The sequence shown here is derived from an EMBL/GenBank/DDBJ whole genome shotgun (WGS) entry which is preliminary data.</text>
</comment>
<dbReference type="PANTHER" id="PTHR10742">
    <property type="entry name" value="FLAVIN MONOAMINE OXIDASE"/>
    <property type="match status" value="1"/>
</dbReference>
<organism evidence="3 4">
    <name type="scientific">Cephalotrichum gorgonifer</name>
    <dbReference type="NCBI Taxonomy" id="2041049"/>
    <lineage>
        <taxon>Eukaryota</taxon>
        <taxon>Fungi</taxon>
        <taxon>Dikarya</taxon>
        <taxon>Ascomycota</taxon>
        <taxon>Pezizomycotina</taxon>
        <taxon>Sordariomycetes</taxon>
        <taxon>Hypocreomycetidae</taxon>
        <taxon>Microascales</taxon>
        <taxon>Microascaceae</taxon>
        <taxon>Cephalotrichum</taxon>
    </lineage>
</organism>
<evidence type="ECO:0000259" key="2">
    <source>
        <dbReference type="Pfam" id="PF01593"/>
    </source>
</evidence>
<dbReference type="AlphaFoldDB" id="A0AAE8N836"/>
<keyword evidence="4" id="KW-1185">Reference proteome</keyword>
<dbReference type="Gene3D" id="1.20.1440.240">
    <property type="match status" value="1"/>
</dbReference>
<dbReference type="EMBL" id="ONZQ02000018">
    <property type="protein sequence ID" value="SPO07083.1"/>
    <property type="molecule type" value="Genomic_DNA"/>
</dbReference>
<dbReference type="Proteomes" id="UP001187682">
    <property type="component" value="Unassembled WGS sequence"/>
</dbReference>